<evidence type="ECO:0000256" key="11">
    <source>
        <dbReference type="ARBA" id="ARBA00023237"/>
    </source>
</evidence>
<keyword evidence="9 13" id="KW-0798">TonB box</keyword>
<dbReference type="SUPFAM" id="SSF56935">
    <property type="entry name" value="Porins"/>
    <property type="match status" value="1"/>
</dbReference>
<keyword evidence="4 12" id="KW-1134">Transmembrane beta strand</keyword>
<dbReference type="Gene3D" id="2.170.130.10">
    <property type="entry name" value="TonB-dependent receptor, plug domain"/>
    <property type="match status" value="1"/>
</dbReference>
<evidence type="ECO:0000256" key="6">
    <source>
        <dbReference type="ARBA" id="ARBA00022692"/>
    </source>
</evidence>
<sequence>MATAALGPLYLASPTLAQSAAQQAARAYDVPRQPLADALVVFATQSGLQVATDGAAVRGIQTAGVRGVLTPRQALDRLLAGSGFTYRLNGAVVTLERAPQAQPGVIQLGAVRVEGAGDSRQSEAGSGAVGGWDRTASTVYVTPGSVSVIDRKTLDAYPGTSPADLLKSESGVLSGESRNSGGLDVNIRGLQGQGRVAVTVDGAINGTTVYRGYQGTSNRSFIDPDFISSLAIEKGPSNGNAIAGGIGGSVSMTTLTVDDVVPQGETSGLRFKLGLGTNSTEPGSSMRRSLIEPALWGGYEPLLATRGTGRPAVFEPTNGSGSLVYGRKGERLDLVAGYAFRRSGNYHAGANGDGAPQRTNTPSEYCVSAPKDQQMTQLCARALAFYDGYGATPFAAGEEVLNTSTETESVLFKATFRPAEDHAVELGYGGYWSSFGENYPGAMTNPTASVNQRHPLSQTALDRFTGRYRWNPANELIDLKLNAWLSQLEESAPSLGQSDPMRRYIDTWGVDATNSSRLATPAGLLSADYGVSYLREEAGPIGEWSGSGNPPARQGMREEASLFAQMQLTPTAWLQLNGGLRYQDYSLEDRQTGTVYSAPIPNRSEDAFGFSLGATVMPADGWQLFANYKQAARLPSLMEATSGFFMMANPDLHKEEAHNWEVGVNYVRSNLFAADDDLGLKLVWFDNDIHDYIARRYVRSVYQMQMYNIDRAQFSGLEFNADYSIGGWKVAAGATWYDDILFCRPGEACVASSLASDYATNYIPPEFSANLSINKSFLNDRVMVGGRIVYRGERAVEFEPTDSGFAPLLKAIPWEAYTTVDLTGRYRFSDAVSLDWSVENLTDEYYLEALSLGVVPAPGRTFRIGLTGQLGAGSSAWLPNWFGGADDGEVTDWTGPYVGASFGYGFGRSEGTVTDASGAPADLENDGLIDLRLDNAMGGVHAGYNWQFANNLVLGLEGDFQAGALGSWTGVLVSDPSSYTDSLRALDTLESDTSYDWDRMGVLRARVGYALGRTFVYGAAGPAWLRETQTRNQYRSVGGNDQGMINALEHFFTETSRKTRSGWSLGAGLERDLGGSWSVRTEYLYSRFGDATHSFDEARKGAALAWSQTSFVRDPVTGAIMRDRVTGAILRETISSPGTSNIVNGRKVRSDADLHALRIGFSYRF</sequence>
<evidence type="ECO:0000256" key="7">
    <source>
        <dbReference type="ARBA" id="ARBA00022729"/>
    </source>
</evidence>
<dbReference type="InterPro" id="IPR037066">
    <property type="entry name" value="Plug_dom_sf"/>
</dbReference>
<evidence type="ECO:0000256" key="5">
    <source>
        <dbReference type="ARBA" id="ARBA00022496"/>
    </source>
</evidence>
<dbReference type="PANTHER" id="PTHR30069">
    <property type="entry name" value="TONB-DEPENDENT OUTER MEMBRANE RECEPTOR"/>
    <property type="match status" value="1"/>
</dbReference>
<keyword evidence="16" id="KW-0675">Receptor</keyword>
<dbReference type="InterPro" id="IPR012910">
    <property type="entry name" value="Plug_dom"/>
</dbReference>
<dbReference type="InterPro" id="IPR027385">
    <property type="entry name" value="Beta-barrel_OMP"/>
</dbReference>
<dbReference type="Pfam" id="PF07660">
    <property type="entry name" value="STN"/>
    <property type="match status" value="1"/>
</dbReference>
<dbReference type="InterPro" id="IPR039426">
    <property type="entry name" value="TonB-dep_rcpt-like"/>
</dbReference>
<evidence type="ECO:0000259" key="15">
    <source>
        <dbReference type="SMART" id="SM00965"/>
    </source>
</evidence>
<dbReference type="Pfam" id="PF13505">
    <property type="entry name" value="OMP_b-brl"/>
    <property type="match status" value="1"/>
</dbReference>
<reference evidence="16 17" key="1">
    <citation type="submission" date="2024-02" db="EMBL/GenBank/DDBJ databases">
        <title>Distribution and functional of Brevundimonas-related endobacteria within Verticillium dahliae.</title>
        <authorList>
            <person name="Zeng H."/>
        </authorList>
    </citation>
    <scope>NUCLEOTIDE SEQUENCE [LARGE SCALE GENOMIC DNA]</scope>
    <source>
        <strain evidence="16 17">TRM 44200</strain>
    </source>
</reference>
<evidence type="ECO:0000256" key="13">
    <source>
        <dbReference type="RuleBase" id="RU003357"/>
    </source>
</evidence>
<comment type="subcellular location">
    <subcellularLocation>
        <location evidence="1 12">Cell outer membrane</location>
        <topology evidence="1 12">Multi-pass membrane protein</topology>
    </subcellularLocation>
</comment>
<keyword evidence="7 14" id="KW-0732">Signal</keyword>
<keyword evidence="3 12" id="KW-0813">Transport</keyword>
<feature type="signal peptide" evidence="14">
    <location>
        <begin position="1"/>
        <end position="17"/>
    </location>
</feature>
<dbReference type="Pfam" id="PF07715">
    <property type="entry name" value="Plug"/>
    <property type="match status" value="1"/>
</dbReference>
<dbReference type="Proteomes" id="UP001363460">
    <property type="component" value="Chromosome"/>
</dbReference>
<organism evidence="16 17">
    <name type="scientific">Brevundimonas olei</name>
    <dbReference type="NCBI Taxonomy" id="657642"/>
    <lineage>
        <taxon>Bacteria</taxon>
        <taxon>Pseudomonadati</taxon>
        <taxon>Pseudomonadota</taxon>
        <taxon>Alphaproteobacteria</taxon>
        <taxon>Caulobacterales</taxon>
        <taxon>Caulobacteraceae</taxon>
        <taxon>Brevundimonas</taxon>
    </lineage>
</organism>
<dbReference type="SUPFAM" id="SSF56925">
    <property type="entry name" value="OMPA-like"/>
    <property type="match status" value="1"/>
</dbReference>
<keyword evidence="5" id="KW-0406">Ion transport</keyword>
<evidence type="ECO:0000313" key="16">
    <source>
        <dbReference type="EMBL" id="WWT53617.1"/>
    </source>
</evidence>
<evidence type="ECO:0000256" key="10">
    <source>
        <dbReference type="ARBA" id="ARBA00023136"/>
    </source>
</evidence>
<evidence type="ECO:0000256" key="9">
    <source>
        <dbReference type="ARBA" id="ARBA00023077"/>
    </source>
</evidence>
<evidence type="ECO:0000256" key="3">
    <source>
        <dbReference type="ARBA" id="ARBA00022448"/>
    </source>
</evidence>
<evidence type="ECO:0000256" key="12">
    <source>
        <dbReference type="PROSITE-ProRule" id="PRU01360"/>
    </source>
</evidence>
<evidence type="ECO:0000256" key="1">
    <source>
        <dbReference type="ARBA" id="ARBA00004571"/>
    </source>
</evidence>
<feature type="domain" description="Secretin/TonB short N-terminal" evidence="15">
    <location>
        <begin position="48"/>
        <end position="98"/>
    </location>
</feature>
<evidence type="ECO:0000256" key="2">
    <source>
        <dbReference type="ARBA" id="ARBA00009810"/>
    </source>
</evidence>
<feature type="chain" id="PRO_5045113160" evidence="14">
    <location>
        <begin position="18"/>
        <end position="1165"/>
    </location>
</feature>
<keyword evidence="10 12" id="KW-0472">Membrane</keyword>
<evidence type="ECO:0000256" key="4">
    <source>
        <dbReference type="ARBA" id="ARBA00022452"/>
    </source>
</evidence>
<dbReference type="Gene3D" id="2.40.170.20">
    <property type="entry name" value="TonB-dependent receptor, beta-barrel domain"/>
    <property type="match status" value="1"/>
</dbReference>
<keyword evidence="8" id="KW-0408">Iron</keyword>
<keyword evidence="6 12" id="KW-0812">Transmembrane</keyword>
<proteinExistence type="inferred from homology"/>
<dbReference type="EMBL" id="CP146369">
    <property type="protein sequence ID" value="WWT53617.1"/>
    <property type="molecule type" value="Genomic_DNA"/>
</dbReference>
<dbReference type="InterPro" id="IPR036942">
    <property type="entry name" value="Beta-barrel_TonB_sf"/>
</dbReference>
<gene>
    <name evidence="16" type="ORF">V8J38_10125</name>
</gene>
<comment type="similarity">
    <text evidence="2 12 13">Belongs to the TonB-dependent receptor family.</text>
</comment>
<evidence type="ECO:0000256" key="8">
    <source>
        <dbReference type="ARBA" id="ARBA00023004"/>
    </source>
</evidence>
<keyword evidence="17" id="KW-1185">Reference proteome</keyword>
<protein>
    <submittedName>
        <fullName evidence="16">TonB-dependent receptor</fullName>
    </submittedName>
</protein>
<keyword evidence="5" id="KW-0410">Iron transport</keyword>
<dbReference type="PROSITE" id="PS52016">
    <property type="entry name" value="TONB_DEPENDENT_REC_3"/>
    <property type="match status" value="1"/>
</dbReference>
<dbReference type="Gene3D" id="3.55.50.30">
    <property type="match status" value="1"/>
</dbReference>
<evidence type="ECO:0000256" key="14">
    <source>
        <dbReference type="SAM" id="SignalP"/>
    </source>
</evidence>
<dbReference type="InterPro" id="IPR011250">
    <property type="entry name" value="OMP/PagP_B-barrel"/>
</dbReference>
<dbReference type="InterPro" id="IPR000531">
    <property type="entry name" value="Beta-barrel_TonB"/>
</dbReference>
<evidence type="ECO:0000313" key="17">
    <source>
        <dbReference type="Proteomes" id="UP001363460"/>
    </source>
</evidence>
<dbReference type="PANTHER" id="PTHR30069:SF41">
    <property type="entry name" value="HEME_HEMOPEXIN UTILIZATION PROTEIN C"/>
    <property type="match status" value="1"/>
</dbReference>
<dbReference type="RefSeq" id="WP_338575484.1">
    <property type="nucleotide sequence ID" value="NZ_CP146369.1"/>
</dbReference>
<accession>A0ABZ2IC34</accession>
<keyword evidence="11 12" id="KW-0998">Cell outer membrane</keyword>
<dbReference type="SMART" id="SM00965">
    <property type="entry name" value="STN"/>
    <property type="match status" value="1"/>
</dbReference>
<dbReference type="Gene3D" id="2.40.160.20">
    <property type="match status" value="1"/>
</dbReference>
<name>A0ABZ2IC34_9CAUL</name>
<dbReference type="InterPro" id="IPR011662">
    <property type="entry name" value="Secretin/TonB_short_N"/>
</dbReference>
<dbReference type="Pfam" id="PF00593">
    <property type="entry name" value="TonB_dep_Rec_b-barrel"/>
    <property type="match status" value="1"/>
</dbReference>